<accession>A0A9P4UA01</accession>
<dbReference type="Proteomes" id="UP000799764">
    <property type="component" value="Unassembled WGS sequence"/>
</dbReference>
<dbReference type="PROSITE" id="PS00636">
    <property type="entry name" value="DNAJ_1"/>
    <property type="match status" value="1"/>
</dbReference>
<dbReference type="InterPro" id="IPR050817">
    <property type="entry name" value="DjlA_DnaK_co-chaperone"/>
</dbReference>
<dbReference type="InterPro" id="IPR001623">
    <property type="entry name" value="DnaJ_domain"/>
</dbReference>
<dbReference type="AlphaFoldDB" id="A0A9P4UA01"/>
<keyword evidence="4" id="KW-1185">Reference proteome</keyword>
<evidence type="ECO:0000256" key="1">
    <source>
        <dbReference type="SAM" id="MobiDB-lite"/>
    </source>
</evidence>
<dbReference type="PRINTS" id="PR00625">
    <property type="entry name" value="JDOMAIN"/>
</dbReference>
<feature type="domain" description="J" evidence="2">
    <location>
        <begin position="10"/>
        <end position="76"/>
    </location>
</feature>
<feature type="region of interest" description="Disordered" evidence="1">
    <location>
        <begin position="91"/>
        <end position="120"/>
    </location>
</feature>
<evidence type="ECO:0000313" key="4">
    <source>
        <dbReference type="Proteomes" id="UP000799764"/>
    </source>
</evidence>
<organism evidence="3 4">
    <name type="scientific">Karstenula rhodostoma CBS 690.94</name>
    <dbReference type="NCBI Taxonomy" id="1392251"/>
    <lineage>
        <taxon>Eukaryota</taxon>
        <taxon>Fungi</taxon>
        <taxon>Dikarya</taxon>
        <taxon>Ascomycota</taxon>
        <taxon>Pezizomycotina</taxon>
        <taxon>Dothideomycetes</taxon>
        <taxon>Pleosporomycetidae</taxon>
        <taxon>Pleosporales</taxon>
        <taxon>Massarineae</taxon>
        <taxon>Didymosphaeriaceae</taxon>
        <taxon>Karstenula</taxon>
    </lineage>
</organism>
<name>A0A9P4UA01_9PLEO</name>
<feature type="compositionally biased region" description="Basic and acidic residues" evidence="1">
    <location>
        <begin position="216"/>
        <end position="280"/>
    </location>
</feature>
<reference evidence="3" key="1">
    <citation type="journal article" date="2020" name="Stud. Mycol.">
        <title>101 Dothideomycetes genomes: a test case for predicting lifestyles and emergence of pathogens.</title>
        <authorList>
            <person name="Haridas S."/>
            <person name="Albert R."/>
            <person name="Binder M."/>
            <person name="Bloem J."/>
            <person name="Labutti K."/>
            <person name="Salamov A."/>
            <person name="Andreopoulos B."/>
            <person name="Baker S."/>
            <person name="Barry K."/>
            <person name="Bills G."/>
            <person name="Bluhm B."/>
            <person name="Cannon C."/>
            <person name="Castanera R."/>
            <person name="Culley D."/>
            <person name="Daum C."/>
            <person name="Ezra D."/>
            <person name="Gonzalez J."/>
            <person name="Henrissat B."/>
            <person name="Kuo A."/>
            <person name="Liang C."/>
            <person name="Lipzen A."/>
            <person name="Lutzoni F."/>
            <person name="Magnuson J."/>
            <person name="Mondo S."/>
            <person name="Nolan M."/>
            <person name="Ohm R."/>
            <person name="Pangilinan J."/>
            <person name="Park H.-J."/>
            <person name="Ramirez L."/>
            <person name="Alfaro M."/>
            <person name="Sun H."/>
            <person name="Tritt A."/>
            <person name="Yoshinaga Y."/>
            <person name="Zwiers L.-H."/>
            <person name="Turgeon B."/>
            <person name="Goodwin S."/>
            <person name="Spatafora J."/>
            <person name="Crous P."/>
            <person name="Grigoriev I."/>
        </authorList>
    </citation>
    <scope>NUCLEOTIDE SEQUENCE</scope>
    <source>
        <strain evidence="3">CBS 690.94</strain>
    </source>
</reference>
<dbReference type="EMBL" id="MU001503">
    <property type="protein sequence ID" value="KAF2442655.1"/>
    <property type="molecule type" value="Genomic_DNA"/>
</dbReference>
<dbReference type="Gene3D" id="1.10.287.110">
    <property type="entry name" value="DnaJ domain"/>
    <property type="match status" value="1"/>
</dbReference>
<dbReference type="Pfam" id="PF00226">
    <property type="entry name" value="DnaJ"/>
    <property type="match status" value="1"/>
</dbReference>
<evidence type="ECO:0000313" key="3">
    <source>
        <dbReference type="EMBL" id="KAF2442655.1"/>
    </source>
</evidence>
<dbReference type="InterPro" id="IPR018253">
    <property type="entry name" value="DnaJ_domain_CS"/>
</dbReference>
<feature type="compositionally biased region" description="Acidic residues" evidence="1">
    <location>
        <begin position="103"/>
        <end position="120"/>
    </location>
</feature>
<protein>
    <submittedName>
        <fullName evidence="3">DnaJ-domain-containing protein</fullName>
    </submittedName>
</protein>
<dbReference type="OrthoDB" id="10250354at2759"/>
<dbReference type="SUPFAM" id="SSF46565">
    <property type="entry name" value="Chaperone J-domain"/>
    <property type="match status" value="1"/>
</dbReference>
<comment type="caution">
    <text evidence="3">The sequence shown here is derived from an EMBL/GenBank/DDBJ whole genome shotgun (WGS) entry which is preliminary data.</text>
</comment>
<feature type="region of interest" description="Disordered" evidence="1">
    <location>
        <begin position="210"/>
        <end position="318"/>
    </location>
</feature>
<sequence length="418" mass="48269">MEPTKPDFPNYYLDLGLTQTATLTEIKTTFRKLALLYHPDKKGLEYVHDDADFKRISAAYEVLSDAAERADYDAQYPAWIKYWEDVVAEERRSQGDTNQTQGGEEENEDQDEYYDAEEENEDQYEYYDAEIELLWERQNAIQSREDMMLWEHAIHNDSMEISGATVNRWGGCDCNGCGSRYSRQQQEKINPPPKRLTDYEFALLRAYQNAKRRHEREKEREASRREAAEKEKRATEAAERLKREAERKAAEETRRAAQEATEKRRREEAERYRKEQEKKAAAAKRKRDAEERTRKARERSAKNRSEEVARRAREEQEKTARLRMANAFIQGKHDECLAEFQAGGSAPKPAEVEKCIGWFKKKGVTNCLFCGADINHFSFQLPGGGAVACNPCKKGFNNITVPSEEVGGDGEQATVDDV</sequence>
<proteinExistence type="predicted"/>
<dbReference type="SMART" id="SM00271">
    <property type="entry name" value="DnaJ"/>
    <property type="match status" value="1"/>
</dbReference>
<dbReference type="PANTHER" id="PTHR24074">
    <property type="entry name" value="CO-CHAPERONE PROTEIN DJLA"/>
    <property type="match status" value="1"/>
</dbReference>
<evidence type="ECO:0000259" key="2">
    <source>
        <dbReference type="PROSITE" id="PS50076"/>
    </source>
</evidence>
<feature type="compositionally biased region" description="Basic and acidic residues" evidence="1">
    <location>
        <begin position="287"/>
        <end position="318"/>
    </location>
</feature>
<dbReference type="CDD" id="cd06257">
    <property type="entry name" value="DnaJ"/>
    <property type="match status" value="1"/>
</dbReference>
<dbReference type="PROSITE" id="PS50076">
    <property type="entry name" value="DNAJ_2"/>
    <property type="match status" value="1"/>
</dbReference>
<gene>
    <name evidence="3" type="ORF">P171DRAFT_445258</name>
</gene>
<dbReference type="InterPro" id="IPR036869">
    <property type="entry name" value="J_dom_sf"/>
</dbReference>